<dbReference type="PANTHER" id="PTHR30547:SF0">
    <property type="entry name" value="BLR8175 PROTEIN"/>
    <property type="match status" value="1"/>
</dbReference>
<comment type="caution">
    <text evidence="2">The sequence shown here is derived from an EMBL/GenBank/DDBJ whole genome shotgun (WGS) entry which is preliminary data.</text>
</comment>
<accession>A0A927PG59</accession>
<feature type="domain" description="YhcG N-terminal" evidence="1">
    <location>
        <begin position="1"/>
        <end position="61"/>
    </location>
</feature>
<dbReference type="AlphaFoldDB" id="A0A927PG59"/>
<keyword evidence="3" id="KW-1185">Reference proteome</keyword>
<evidence type="ECO:0000259" key="1">
    <source>
        <dbReference type="Pfam" id="PF17761"/>
    </source>
</evidence>
<reference evidence="2" key="2">
    <citation type="submission" date="2020-09" db="EMBL/GenBank/DDBJ databases">
        <authorList>
            <person name="Yu Y."/>
        </authorList>
    </citation>
    <scope>NUCLEOTIDE SEQUENCE</scope>
    <source>
        <strain evidence="2">KCTC 49039</strain>
    </source>
</reference>
<sequence length="77" mass="8960">MLHLYWSVGRDILDRQRAAGWGSKVIDRLLPADLRREFPDRRGWSPSNVKSMRRIAQAWLETLFSSQGFSVSRLTLT</sequence>
<protein>
    <recommendedName>
        <fullName evidence="1">YhcG N-terminal domain-containing protein</fullName>
    </recommendedName>
</protein>
<organism evidence="2 3">
    <name type="scientific">Cellulosimicrobium arenosum</name>
    <dbReference type="NCBI Taxonomy" id="2708133"/>
    <lineage>
        <taxon>Bacteria</taxon>
        <taxon>Bacillati</taxon>
        <taxon>Actinomycetota</taxon>
        <taxon>Actinomycetes</taxon>
        <taxon>Micrococcales</taxon>
        <taxon>Promicromonosporaceae</taxon>
        <taxon>Cellulosimicrobium</taxon>
    </lineage>
</organism>
<dbReference type="PANTHER" id="PTHR30547">
    <property type="entry name" value="UNCHARACTERIZED PROTEIN YHCG-RELATED"/>
    <property type="match status" value="1"/>
</dbReference>
<gene>
    <name evidence="2" type="ORF">IF651_14595</name>
</gene>
<dbReference type="Pfam" id="PF17761">
    <property type="entry name" value="DUF1016_N"/>
    <property type="match status" value="1"/>
</dbReference>
<dbReference type="EMBL" id="JACYHB010000014">
    <property type="protein sequence ID" value="MBD8080282.1"/>
    <property type="molecule type" value="Genomic_DNA"/>
</dbReference>
<evidence type="ECO:0000313" key="3">
    <source>
        <dbReference type="Proteomes" id="UP000610846"/>
    </source>
</evidence>
<dbReference type="InterPro" id="IPR053148">
    <property type="entry name" value="PD-DEXK-like_domain"/>
</dbReference>
<dbReference type="Proteomes" id="UP000610846">
    <property type="component" value="Unassembled WGS sequence"/>
</dbReference>
<proteinExistence type="predicted"/>
<reference evidence="2" key="1">
    <citation type="journal article" date="2018" name="Curr. Microbiol.">
        <title>Cellulosimicrobium arenosum sp. nov., Isolated from Marine Sediment Sand.</title>
        <authorList>
            <person name="Oh M."/>
            <person name="Kim J.H."/>
            <person name="Yoon J.H."/>
            <person name="Schumann P."/>
            <person name="Kim W."/>
        </authorList>
    </citation>
    <scope>NUCLEOTIDE SEQUENCE</scope>
    <source>
        <strain evidence="2">KCTC 49039</strain>
    </source>
</reference>
<dbReference type="InterPro" id="IPR041527">
    <property type="entry name" value="YhcG_N"/>
</dbReference>
<dbReference type="RefSeq" id="WP_191829870.1">
    <property type="nucleotide sequence ID" value="NZ_JACYHB010000014.1"/>
</dbReference>
<evidence type="ECO:0000313" key="2">
    <source>
        <dbReference type="EMBL" id="MBD8080282.1"/>
    </source>
</evidence>
<name>A0A927PG59_9MICO</name>